<organism evidence="7 8">
    <name type="scientific">Acacia crassicarpa</name>
    <name type="common">northern wattle</name>
    <dbReference type="NCBI Taxonomy" id="499986"/>
    <lineage>
        <taxon>Eukaryota</taxon>
        <taxon>Viridiplantae</taxon>
        <taxon>Streptophyta</taxon>
        <taxon>Embryophyta</taxon>
        <taxon>Tracheophyta</taxon>
        <taxon>Spermatophyta</taxon>
        <taxon>Magnoliopsida</taxon>
        <taxon>eudicotyledons</taxon>
        <taxon>Gunneridae</taxon>
        <taxon>Pentapetalae</taxon>
        <taxon>rosids</taxon>
        <taxon>fabids</taxon>
        <taxon>Fabales</taxon>
        <taxon>Fabaceae</taxon>
        <taxon>Caesalpinioideae</taxon>
        <taxon>mimosoid clade</taxon>
        <taxon>Acacieae</taxon>
        <taxon>Acacia</taxon>
    </lineage>
</organism>
<keyword evidence="3" id="KW-0804">Transcription</keyword>
<dbReference type="AlphaFoldDB" id="A0AAE1JRW6"/>
<protein>
    <recommendedName>
        <fullName evidence="6">BHLH domain-containing protein</fullName>
    </recommendedName>
</protein>
<evidence type="ECO:0000313" key="7">
    <source>
        <dbReference type="EMBL" id="KAK4273332.1"/>
    </source>
</evidence>
<proteinExistence type="predicted"/>
<comment type="subcellular location">
    <subcellularLocation>
        <location evidence="1">Nucleus</location>
    </subcellularLocation>
</comment>
<feature type="compositionally biased region" description="Polar residues" evidence="5">
    <location>
        <begin position="213"/>
        <end position="225"/>
    </location>
</feature>
<keyword evidence="2" id="KW-0805">Transcription regulation</keyword>
<dbReference type="EMBL" id="JAWXYG010000005">
    <property type="protein sequence ID" value="KAK4273332.1"/>
    <property type="molecule type" value="Genomic_DNA"/>
</dbReference>
<evidence type="ECO:0000256" key="2">
    <source>
        <dbReference type="ARBA" id="ARBA00023015"/>
    </source>
</evidence>
<dbReference type="GO" id="GO:0046983">
    <property type="term" value="F:protein dimerization activity"/>
    <property type="evidence" value="ECO:0007669"/>
    <property type="project" value="InterPro"/>
</dbReference>
<name>A0AAE1JRW6_9FABA</name>
<dbReference type="PROSITE" id="PS50888">
    <property type="entry name" value="BHLH"/>
    <property type="match status" value="1"/>
</dbReference>
<gene>
    <name evidence="7" type="ORF">QN277_021756</name>
</gene>
<dbReference type="CDD" id="cd11445">
    <property type="entry name" value="bHLH_AtPIF_like"/>
    <property type="match status" value="1"/>
</dbReference>
<keyword evidence="4" id="KW-0539">Nucleus</keyword>
<reference evidence="7" key="1">
    <citation type="submission" date="2023-10" db="EMBL/GenBank/DDBJ databases">
        <title>Chromosome-level genome of the transformable northern wattle, Acacia crassicarpa.</title>
        <authorList>
            <person name="Massaro I."/>
            <person name="Sinha N.R."/>
            <person name="Poethig S."/>
            <person name="Leichty A.R."/>
        </authorList>
    </citation>
    <scope>NUCLEOTIDE SEQUENCE</scope>
    <source>
        <strain evidence="7">Acra3RX</strain>
        <tissue evidence="7">Leaf</tissue>
    </source>
</reference>
<evidence type="ECO:0000259" key="6">
    <source>
        <dbReference type="PROSITE" id="PS50888"/>
    </source>
</evidence>
<evidence type="ECO:0000256" key="3">
    <source>
        <dbReference type="ARBA" id="ARBA00023163"/>
    </source>
</evidence>
<dbReference type="GO" id="GO:0005634">
    <property type="term" value="C:nucleus"/>
    <property type="evidence" value="ECO:0007669"/>
    <property type="project" value="UniProtKB-SubCell"/>
</dbReference>
<dbReference type="InterPro" id="IPR047265">
    <property type="entry name" value="PIF1-like_bHLH"/>
</dbReference>
<feature type="region of interest" description="Disordered" evidence="5">
    <location>
        <begin position="286"/>
        <end position="343"/>
    </location>
</feature>
<feature type="region of interest" description="Disordered" evidence="5">
    <location>
        <begin position="108"/>
        <end position="139"/>
    </location>
</feature>
<dbReference type="PANTHER" id="PTHR46807:SF5">
    <property type="entry name" value="HELIX LOOP HELIX DNA-BINDING DOMAIN PROTEIN"/>
    <property type="match status" value="1"/>
</dbReference>
<evidence type="ECO:0000256" key="4">
    <source>
        <dbReference type="ARBA" id="ARBA00023242"/>
    </source>
</evidence>
<evidence type="ECO:0000256" key="1">
    <source>
        <dbReference type="ARBA" id="ARBA00004123"/>
    </source>
</evidence>
<dbReference type="SUPFAM" id="SSF47459">
    <property type="entry name" value="HLH, helix-loop-helix DNA-binding domain"/>
    <property type="match status" value="1"/>
</dbReference>
<dbReference type="Proteomes" id="UP001293593">
    <property type="component" value="Unassembled WGS sequence"/>
</dbReference>
<feature type="domain" description="BHLH" evidence="6">
    <location>
        <begin position="337"/>
        <end position="386"/>
    </location>
</feature>
<dbReference type="InterPro" id="IPR011598">
    <property type="entry name" value="bHLH_dom"/>
</dbReference>
<dbReference type="GO" id="GO:0003700">
    <property type="term" value="F:DNA-binding transcription factor activity"/>
    <property type="evidence" value="ECO:0007669"/>
    <property type="project" value="InterPro"/>
</dbReference>
<dbReference type="SMART" id="SM00353">
    <property type="entry name" value="HLH"/>
    <property type="match status" value="1"/>
</dbReference>
<dbReference type="InterPro" id="IPR044273">
    <property type="entry name" value="PIF3-like"/>
</dbReference>
<dbReference type="PANTHER" id="PTHR46807">
    <property type="entry name" value="TRANSCRIPTION FACTOR PIF3"/>
    <property type="match status" value="1"/>
</dbReference>
<dbReference type="Pfam" id="PF00010">
    <property type="entry name" value="HLH"/>
    <property type="match status" value="1"/>
</dbReference>
<evidence type="ECO:0000256" key="5">
    <source>
        <dbReference type="SAM" id="MobiDB-lite"/>
    </source>
</evidence>
<feature type="compositionally biased region" description="Low complexity" evidence="5">
    <location>
        <begin position="119"/>
        <end position="132"/>
    </location>
</feature>
<accession>A0AAE1JRW6</accession>
<comment type="caution">
    <text evidence="7">The sequence shown here is derived from an EMBL/GenBank/DDBJ whole genome shotgun (WGS) entry which is preliminary data.</text>
</comment>
<keyword evidence="8" id="KW-1185">Reference proteome</keyword>
<feature type="region of interest" description="Disordered" evidence="5">
    <location>
        <begin position="209"/>
        <end position="234"/>
    </location>
</feature>
<dbReference type="InterPro" id="IPR036638">
    <property type="entry name" value="HLH_DNA-bd_sf"/>
</dbReference>
<dbReference type="Gene3D" id="4.10.280.10">
    <property type="entry name" value="Helix-loop-helix DNA-binding domain"/>
    <property type="match status" value="1"/>
</dbReference>
<dbReference type="GO" id="GO:0010017">
    <property type="term" value="P:red or far-red light signaling pathway"/>
    <property type="evidence" value="ECO:0007669"/>
    <property type="project" value="UniProtKB-ARBA"/>
</dbReference>
<sequence>MAEKPTESIRPGITASHLASTFGNDFNELVWQNGQILVQGGSSSRTMKRPSCFGYEAYHEDHYIAKRARLNTLHLLLDPSHQNPRQTNDLCSYPFDFSNKHGDEFSNLRAERESDSKPTGGSSQLCSSTSLQTHKHGLGSDERVEKINFSNFLKPALLFKSTYQGNSASRHPNRLEEIKATDGGSSKALDHSVVIDSAKGSRGLKYGVHPGQTAFTSNKANSTTPFDGKKDQDTLLPDEQSEAVGCDRALRNQGSHGQYHHQTHSRKGKTTVEFSRASLMASSSLCSLGASNDPSLPSRKHEDTDDSTYVSDNDEETEDTTPKETPAQDGSRGKRIRNTRTYNLSERKRRDKINKKMRALKQLIPNCNEVDKASMLDDAIDYLKTLKLQLQVLSMGSCVWMPPMMSMLGIGIPSSLPHHQFLPQMIPAGFPNPVLPNTQFPIMSQQSPFVSMPPKPIQPFLSSHLSTFDHHDSDLNAQLVSAAMPKVTQGSK</sequence>
<evidence type="ECO:0000313" key="8">
    <source>
        <dbReference type="Proteomes" id="UP001293593"/>
    </source>
</evidence>